<comment type="caution">
    <text evidence="2">The sequence shown here is derived from an EMBL/GenBank/DDBJ whole genome shotgun (WGS) entry which is preliminary data.</text>
</comment>
<evidence type="ECO:0000256" key="1">
    <source>
        <dbReference type="HAMAP-Rule" id="MF_01041"/>
    </source>
</evidence>
<organism evidence="2 3">
    <name type="scientific">Staphylococcus marylandisciuri</name>
    <dbReference type="NCBI Taxonomy" id="2981529"/>
    <lineage>
        <taxon>Bacteria</taxon>
        <taxon>Bacillati</taxon>
        <taxon>Bacillota</taxon>
        <taxon>Bacilli</taxon>
        <taxon>Bacillales</taxon>
        <taxon>Staphylococcaceae</taxon>
        <taxon>Staphylococcus</taxon>
    </lineage>
</organism>
<dbReference type="NCBIfam" id="NF003353">
    <property type="entry name" value="PRK04387.1"/>
    <property type="match status" value="1"/>
</dbReference>
<dbReference type="Gene3D" id="1.10.220.80">
    <property type="entry name" value="BH2638-like"/>
    <property type="match status" value="1"/>
</dbReference>
<reference evidence="2 3" key="1">
    <citation type="journal article" date="2023" name="Int. J. Syst. Evol. Microbiol.">
        <title>Streptococcus sciuri sp. nov., Staphylococcus marylandisciuri sp. nov. and Staphylococcus americanisciuri sp. nov., isolated from faeces of eastern grey squirrel (Sciurus carolinensis).</title>
        <authorList>
            <person name="Volokhov D.V."/>
            <person name="Zagorodnyaya T.A."/>
            <person name="Furtak V.A."/>
            <person name="Nattanmai G."/>
            <person name="Randall L."/>
            <person name="Jose S."/>
            <person name="Gao Y."/>
            <person name="Eisenberg T."/>
            <person name="Delmonte P."/>
            <person name="Blom J."/>
            <person name="Mitchell K.K."/>
        </authorList>
    </citation>
    <scope>NUCLEOTIDE SEQUENCE [LARGE SCALE GENOMIC DNA]</scope>
    <source>
        <strain evidence="2 3">SQ8-PEA</strain>
    </source>
</reference>
<protein>
    <recommendedName>
        <fullName evidence="1">UPF0223 protein N9R04_02780</fullName>
    </recommendedName>
</protein>
<keyword evidence="3" id="KW-1185">Reference proteome</keyword>
<dbReference type="HAMAP" id="MF_01041">
    <property type="entry name" value="UPF0223"/>
    <property type="match status" value="1"/>
</dbReference>
<sequence length="89" mass="10663">MDYHYPLDLDWSNDEMMDVISFFNQVEAYYESYVIGQHVIDKYRRFKEIIPSKAEEKQIFKTFEKASGYNSYQVVQKAKSQSDEKISNE</sequence>
<accession>A0ABT2QNV4</accession>
<comment type="similarity">
    <text evidence="1">Belongs to the UPF0223 family.</text>
</comment>
<gene>
    <name evidence="2" type="ORF">N9R04_02780</name>
</gene>
<dbReference type="PIRSF" id="PIRSF037260">
    <property type="entry name" value="UPF0223"/>
    <property type="match status" value="1"/>
</dbReference>
<dbReference type="SUPFAM" id="SSF158504">
    <property type="entry name" value="BH2638-like"/>
    <property type="match status" value="1"/>
</dbReference>
<dbReference type="Proteomes" id="UP001209553">
    <property type="component" value="Unassembled WGS sequence"/>
</dbReference>
<dbReference type="RefSeq" id="WP_262855019.1">
    <property type="nucleotide sequence ID" value="NZ_JAOPKZ010000004.1"/>
</dbReference>
<dbReference type="EMBL" id="JAOPKZ010000004">
    <property type="protein sequence ID" value="MCU5745647.1"/>
    <property type="molecule type" value="Genomic_DNA"/>
</dbReference>
<dbReference type="InterPro" id="IPR023324">
    <property type="entry name" value="BH2638-like_sf"/>
</dbReference>
<dbReference type="Pfam" id="PF05256">
    <property type="entry name" value="UPF0223"/>
    <property type="match status" value="1"/>
</dbReference>
<evidence type="ECO:0000313" key="2">
    <source>
        <dbReference type="EMBL" id="MCU5745647.1"/>
    </source>
</evidence>
<proteinExistence type="inferred from homology"/>
<dbReference type="InterPro" id="IPR007920">
    <property type="entry name" value="UPF0223"/>
</dbReference>
<name>A0ABT2QNV4_9STAP</name>
<evidence type="ECO:0000313" key="3">
    <source>
        <dbReference type="Proteomes" id="UP001209553"/>
    </source>
</evidence>